<dbReference type="SMART" id="SM00822">
    <property type="entry name" value="PKS_KR"/>
    <property type="match status" value="1"/>
</dbReference>
<dbReference type="Proteomes" id="UP000184440">
    <property type="component" value="Unassembled WGS sequence"/>
</dbReference>
<gene>
    <name evidence="4" type="ORF">SAMN05443668_10669</name>
</gene>
<dbReference type="Pfam" id="PF00106">
    <property type="entry name" value="adh_short"/>
    <property type="match status" value="1"/>
</dbReference>
<dbReference type="InterPro" id="IPR051019">
    <property type="entry name" value="VLCFA-Steroid_DH"/>
</dbReference>
<evidence type="ECO:0000256" key="2">
    <source>
        <dbReference type="ARBA" id="ARBA00023002"/>
    </source>
</evidence>
<dbReference type="PRINTS" id="PR00081">
    <property type="entry name" value="GDHRDH"/>
</dbReference>
<dbReference type="CDD" id="cd05233">
    <property type="entry name" value="SDR_c"/>
    <property type="match status" value="1"/>
</dbReference>
<reference evidence="4 5" key="1">
    <citation type="submission" date="2016-11" db="EMBL/GenBank/DDBJ databases">
        <authorList>
            <person name="Jaros S."/>
            <person name="Januszkiewicz K."/>
            <person name="Wedrychowicz H."/>
        </authorList>
    </citation>
    <scope>NUCLEOTIDE SEQUENCE [LARGE SCALE GENOMIC DNA]</scope>
    <source>
        <strain evidence="4 5">DSM 46144</strain>
    </source>
</reference>
<dbReference type="RefSeq" id="WP_073259317.1">
    <property type="nucleotide sequence ID" value="NZ_FRCS01000006.1"/>
</dbReference>
<protein>
    <submittedName>
        <fullName evidence="4">Short-chain dehydrogenase</fullName>
    </submittedName>
</protein>
<sequence>MTDLTTKYGSWVLVAGASAGLGAAFAESAAKRGLNLVLAARRATVLEERAREFGARYGVRTRVVPVDLGDEDAADRLLVATDDLDLGIVIYNAAAEPAGLFLDADREDLRTNLAVNCWTPTLLAQGLGRRFRDRRRGALALVSSMAAQQGIARFAAYGAAKSYELILAESLWDEWREFGVDALAYIVGATASTGFRGAAPGAYRDNPDLSEGASRILVPASPEDVAERLYDRFHLGPRQYSHDADEEKTRADATKSRADVVTAMGLVTAGLARFHPGASRLSR</sequence>
<dbReference type="InterPro" id="IPR057326">
    <property type="entry name" value="KR_dom"/>
</dbReference>
<dbReference type="PANTHER" id="PTHR43899:SF13">
    <property type="entry name" value="RH59310P"/>
    <property type="match status" value="1"/>
</dbReference>
<proteinExistence type="inferred from homology"/>
<name>A0A1M7R1B5_9ACTN</name>
<keyword evidence="2" id="KW-0560">Oxidoreductase</keyword>
<dbReference type="AlphaFoldDB" id="A0A1M7R1B5"/>
<evidence type="ECO:0000313" key="4">
    <source>
        <dbReference type="EMBL" id="SHN38422.1"/>
    </source>
</evidence>
<dbReference type="InterPro" id="IPR002347">
    <property type="entry name" value="SDR_fam"/>
</dbReference>
<feature type="domain" description="Ketoreductase" evidence="3">
    <location>
        <begin position="10"/>
        <end position="189"/>
    </location>
</feature>
<evidence type="ECO:0000259" key="3">
    <source>
        <dbReference type="SMART" id="SM00822"/>
    </source>
</evidence>
<organism evidence="4 5">
    <name type="scientific">Cryptosporangium aurantiacum</name>
    <dbReference type="NCBI Taxonomy" id="134849"/>
    <lineage>
        <taxon>Bacteria</taxon>
        <taxon>Bacillati</taxon>
        <taxon>Actinomycetota</taxon>
        <taxon>Actinomycetes</taxon>
        <taxon>Cryptosporangiales</taxon>
        <taxon>Cryptosporangiaceae</taxon>
        <taxon>Cryptosporangium</taxon>
    </lineage>
</organism>
<accession>A0A1M7R1B5</accession>
<dbReference type="STRING" id="134849.SAMN05443668_10669"/>
<dbReference type="GO" id="GO:0016491">
    <property type="term" value="F:oxidoreductase activity"/>
    <property type="evidence" value="ECO:0007669"/>
    <property type="project" value="UniProtKB-KW"/>
</dbReference>
<keyword evidence="5" id="KW-1185">Reference proteome</keyword>
<comment type="similarity">
    <text evidence="1">Belongs to the short-chain dehydrogenases/reductases (SDR) family.</text>
</comment>
<dbReference type="PANTHER" id="PTHR43899">
    <property type="entry name" value="RH59310P"/>
    <property type="match status" value="1"/>
</dbReference>
<evidence type="ECO:0000256" key="1">
    <source>
        <dbReference type="ARBA" id="ARBA00006484"/>
    </source>
</evidence>
<dbReference type="SUPFAM" id="SSF51735">
    <property type="entry name" value="NAD(P)-binding Rossmann-fold domains"/>
    <property type="match status" value="1"/>
</dbReference>
<evidence type="ECO:0000313" key="5">
    <source>
        <dbReference type="Proteomes" id="UP000184440"/>
    </source>
</evidence>
<dbReference type="Gene3D" id="3.40.50.720">
    <property type="entry name" value="NAD(P)-binding Rossmann-like Domain"/>
    <property type="match status" value="1"/>
</dbReference>
<dbReference type="InterPro" id="IPR036291">
    <property type="entry name" value="NAD(P)-bd_dom_sf"/>
</dbReference>
<dbReference type="EMBL" id="FRCS01000006">
    <property type="protein sequence ID" value="SHN38422.1"/>
    <property type="molecule type" value="Genomic_DNA"/>
</dbReference>